<evidence type="ECO:0000313" key="2">
    <source>
        <dbReference type="EMBL" id="PHU34163.1"/>
    </source>
</evidence>
<keyword evidence="1" id="KW-0812">Transmembrane</keyword>
<feature type="transmembrane region" description="Helical" evidence="1">
    <location>
        <begin position="154"/>
        <end position="175"/>
    </location>
</feature>
<organism evidence="2 3">
    <name type="scientific">Pseudobutyrivibrio ruminis</name>
    <dbReference type="NCBI Taxonomy" id="46206"/>
    <lineage>
        <taxon>Bacteria</taxon>
        <taxon>Bacillati</taxon>
        <taxon>Bacillota</taxon>
        <taxon>Clostridia</taxon>
        <taxon>Lachnospirales</taxon>
        <taxon>Lachnospiraceae</taxon>
        <taxon>Pseudobutyrivibrio</taxon>
    </lineage>
</organism>
<dbReference type="AlphaFoldDB" id="A0A2G3DTE6"/>
<name>A0A2G3DTE6_9FIRM</name>
<reference evidence="2 3" key="2">
    <citation type="submission" date="2017-10" db="EMBL/GenBank/DDBJ databases">
        <authorList>
            <person name="Banno H."/>
            <person name="Chua N.-H."/>
        </authorList>
    </citation>
    <scope>NUCLEOTIDE SEQUENCE [LARGE SCALE GENOMIC DNA]</scope>
    <source>
        <strain evidence="2 3">JK626</strain>
    </source>
</reference>
<dbReference type="RefSeq" id="WP_099392477.1">
    <property type="nucleotide sequence ID" value="NZ_PDYF01000031.1"/>
</dbReference>
<gene>
    <name evidence="2" type="ORF">CSX01_11385</name>
</gene>
<feature type="transmembrane region" description="Helical" evidence="1">
    <location>
        <begin position="187"/>
        <end position="208"/>
    </location>
</feature>
<keyword evidence="1" id="KW-0472">Membrane</keyword>
<sequence length="256" mass="29293">MKDLIKIELYKIVKRKDFWLMQSMIFIPIMYAVGLASNSQSFSYEGTGKVSALGYASEMMVFVYMCFIYFIILSACVIRSLKGEIENKSLLLYAQRINDRKKMYISKWIAFVILLFTTVAIFVLVSVVCYELFLLKRPDIASGQLLNIRENFQIVSSVLAIVLCFIFTISVALCLSSWLKSFQAMGVFTFLWLGMMYLKEFAVVKYIAPIYYVENILQANVDGQRMNRLLGLLVLVGIVSIVSYVVGCKKFVRSDL</sequence>
<evidence type="ECO:0000313" key="3">
    <source>
        <dbReference type="Proteomes" id="UP000225889"/>
    </source>
</evidence>
<comment type="caution">
    <text evidence="2">The sequence shown here is derived from an EMBL/GenBank/DDBJ whole genome shotgun (WGS) entry which is preliminary data.</text>
</comment>
<proteinExistence type="predicted"/>
<feature type="transmembrane region" description="Helical" evidence="1">
    <location>
        <begin position="59"/>
        <end position="78"/>
    </location>
</feature>
<accession>A0A2G3DTE6</accession>
<dbReference type="PANTHER" id="PTHR37305:SF1">
    <property type="entry name" value="MEMBRANE PROTEIN"/>
    <property type="match status" value="1"/>
</dbReference>
<reference evidence="2 3" key="1">
    <citation type="submission" date="2017-10" db="EMBL/GenBank/DDBJ databases">
        <title>Resolving the taxonomy of Roseburia spp., Eubacterium rectale and Agathobacter spp. through phylogenomic analysis.</title>
        <authorList>
            <person name="Sheridan P.O."/>
            <person name="Walker A.W."/>
            <person name="Duncan S.H."/>
            <person name="Scott K.P."/>
            <person name="Toole P.W.O."/>
            <person name="Luis P."/>
            <person name="Flint H.J."/>
        </authorList>
    </citation>
    <scope>NUCLEOTIDE SEQUENCE [LARGE SCALE GENOMIC DNA]</scope>
    <source>
        <strain evidence="2 3">JK626</strain>
    </source>
</reference>
<evidence type="ECO:0000256" key="1">
    <source>
        <dbReference type="SAM" id="Phobius"/>
    </source>
</evidence>
<feature type="transmembrane region" description="Helical" evidence="1">
    <location>
        <begin position="228"/>
        <end position="247"/>
    </location>
</feature>
<keyword evidence="1" id="KW-1133">Transmembrane helix</keyword>
<dbReference type="EMBL" id="PDYF01000031">
    <property type="protein sequence ID" value="PHU34163.1"/>
    <property type="molecule type" value="Genomic_DNA"/>
</dbReference>
<feature type="transmembrane region" description="Helical" evidence="1">
    <location>
        <begin position="20"/>
        <end position="39"/>
    </location>
</feature>
<dbReference type="PANTHER" id="PTHR37305">
    <property type="entry name" value="INTEGRAL MEMBRANE PROTEIN-RELATED"/>
    <property type="match status" value="1"/>
</dbReference>
<dbReference type="Proteomes" id="UP000225889">
    <property type="component" value="Unassembled WGS sequence"/>
</dbReference>
<feature type="transmembrane region" description="Helical" evidence="1">
    <location>
        <begin position="108"/>
        <end position="134"/>
    </location>
</feature>
<protein>
    <submittedName>
        <fullName evidence="2">Uncharacterized protein</fullName>
    </submittedName>
</protein>